<feature type="transmembrane region" description="Helical" evidence="1">
    <location>
        <begin position="102"/>
        <end position="119"/>
    </location>
</feature>
<keyword evidence="3" id="KW-1185">Reference proteome</keyword>
<organism evidence="2 3">
    <name type="scientific">Limibacillus halophilus</name>
    <dbReference type="NCBI Taxonomy" id="1579333"/>
    <lineage>
        <taxon>Bacteria</taxon>
        <taxon>Pseudomonadati</taxon>
        <taxon>Pseudomonadota</taxon>
        <taxon>Alphaproteobacteria</taxon>
        <taxon>Rhodospirillales</taxon>
        <taxon>Rhodovibrionaceae</taxon>
        <taxon>Limibacillus</taxon>
    </lineage>
</organism>
<evidence type="ECO:0000313" key="2">
    <source>
        <dbReference type="EMBL" id="MBB3064899.1"/>
    </source>
</evidence>
<sequence length="139" mass="15033">MPGLATLTTCADLNEARSLRALLEDAGFFVFLPEEHHLSTVWFHEVATGVRLQVEADSLQAAQEFFQAVQEEISQPDRGTHQSNTGSICPACGGADIHRGRSLLAGIAGLVLAGLPLVLGTRKRLCRRCGHTWKSQARA</sequence>
<gene>
    <name evidence="2" type="ORF">FHR98_001178</name>
</gene>
<dbReference type="AlphaFoldDB" id="A0A839SSD9"/>
<accession>A0A839SSD9</accession>
<protein>
    <recommendedName>
        <fullName evidence="4">Signal transducing protein</fullName>
    </recommendedName>
</protein>
<comment type="caution">
    <text evidence="2">The sequence shown here is derived from an EMBL/GenBank/DDBJ whole genome shotgun (WGS) entry which is preliminary data.</text>
</comment>
<dbReference type="Proteomes" id="UP000581135">
    <property type="component" value="Unassembled WGS sequence"/>
</dbReference>
<name>A0A839SSD9_9PROT</name>
<keyword evidence="1" id="KW-1133">Transmembrane helix</keyword>
<evidence type="ECO:0000256" key="1">
    <source>
        <dbReference type="SAM" id="Phobius"/>
    </source>
</evidence>
<reference evidence="2 3" key="1">
    <citation type="submission" date="2020-08" db="EMBL/GenBank/DDBJ databases">
        <title>Genomic Encyclopedia of Type Strains, Phase III (KMG-III): the genomes of soil and plant-associated and newly described type strains.</title>
        <authorList>
            <person name="Whitman W."/>
        </authorList>
    </citation>
    <scope>NUCLEOTIDE SEQUENCE [LARGE SCALE GENOMIC DNA]</scope>
    <source>
        <strain evidence="2 3">CECT 8803</strain>
    </source>
</reference>
<keyword evidence="1" id="KW-0472">Membrane</keyword>
<keyword evidence="1" id="KW-0812">Transmembrane</keyword>
<evidence type="ECO:0008006" key="4">
    <source>
        <dbReference type="Google" id="ProtNLM"/>
    </source>
</evidence>
<proteinExistence type="predicted"/>
<evidence type="ECO:0000313" key="3">
    <source>
        <dbReference type="Proteomes" id="UP000581135"/>
    </source>
</evidence>
<dbReference type="EMBL" id="JACHXA010000003">
    <property type="protein sequence ID" value="MBB3064899.1"/>
    <property type="molecule type" value="Genomic_DNA"/>
</dbReference>